<evidence type="ECO:0000313" key="4">
    <source>
        <dbReference type="EMBL" id="KLE34535.1"/>
    </source>
</evidence>
<feature type="domain" description="DUF305" evidence="3">
    <location>
        <begin position="60"/>
        <end position="206"/>
    </location>
</feature>
<proteinExistence type="predicted"/>
<organism evidence="4 5">
    <name type="scientific">Aurantiacibacter luteus</name>
    <dbReference type="NCBI Taxonomy" id="1581420"/>
    <lineage>
        <taxon>Bacteria</taxon>
        <taxon>Pseudomonadati</taxon>
        <taxon>Pseudomonadota</taxon>
        <taxon>Alphaproteobacteria</taxon>
        <taxon>Sphingomonadales</taxon>
        <taxon>Erythrobacteraceae</taxon>
        <taxon>Aurantiacibacter</taxon>
    </lineage>
</organism>
<reference evidence="4 5" key="1">
    <citation type="submission" date="2015-04" db="EMBL/GenBank/DDBJ databases">
        <title>The draft genome sequence of Erythrobacter luteus KA37.</title>
        <authorList>
            <person name="Zhuang L."/>
            <person name="Liu Y."/>
            <person name="Shao Z."/>
        </authorList>
    </citation>
    <scope>NUCLEOTIDE SEQUENCE [LARGE SCALE GENOMIC DNA]</scope>
    <source>
        <strain evidence="4 5">KA37</strain>
    </source>
</reference>
<dbReference type="SUPFAM" id="SSF75011">
    <property type="entry name" value="3-carboxy-cis,cis-mucoante lactonizing enzyme"/>
    <property type="match status" value="1"/>
</dbReference>
<dbReference type="PANTHER" id="PTHR36933:SF1">
    <property type="entry name" value="SLL0788 PROTEIN"/>
    <property type="match status" value="1"/>
</dbReference>
<evidence type="ECO:0000313" key="5">
    <source>
        <dbReference type="Proteomes" id="UP000053464"/>
    </source>
</evidence>
<dbReference type="OrthoDB" id="517560at2"/>
<dbReference type="PATRIC" id="fig|1581420.6.peg.2050"/>
<keyword evidence="2" id="KW-0732">Signal</keyword>
<feature type="region of interest" description="Disordered" evidence="1">
    <location>
        <begin position="297"/>
        <end position="337"/>
    </location>
</feature>
<feature type="chain" id="PRO_5002579432" description="DUF305 domain-containing protein" evidence="2">
    <location>
        <begin position="27"/>
        <end position="785"/>
    </location>
</feature>
<dbReference type="Gene3D" id="1.20.1260.10">
    <property type="match status" value="1"/>
</dbReference>
<protein>
    <recommendedName>
        <fullName evidence="3">DUF305 domain-containing protein</fullName>
    </recommendedName>
</protein>
<dbReference type="Proteomes" id="UP000053464">
    <property type="component" value="Unassembled WGS sequence"/>
</dbReference>
<dbReference type="RefSeq" id="WP_047004182.1">
    <property type="nucleotide sequence ID" value="NZ_LBHB01000002.1"/>
</dbReference>
<dbReference type="InterPro" id="IPR012347">
    <property type="entry name" value="Ferritin-like"/>
</dbReference>
<feature type="region of interest" description="Disordered" evidence="1">
    <location>
        <begin position="250"/>
        <end position="277"/>
    </location>
</feature>
<dbReference type="Pfam" id="PF03713">
    <property type="entry name" value="DUF305"/>
    <property type="match status" value="1"/>
</dbReference>
<dbReference type="AlphaFoldDB" id="A0A0G9MV10"/>
<sequence length="785" mass="83569">MIFAHRRAGALSLAAILLATTAPALAQVQIVQPGAPGAAPRVLSEDEATRLARNDVTQADYAFMQNMIVHHRQALDMAELVDGRTNNETVIAAAGRIKASQEDEMRFMREWLARYGQPEAMAGMGHMDHAGMVGMATPEEMAALRAARGINFDRMFFELMSAHHKGALTMVDELLGQNGTAADPQMYEFTSEVRNDQQAEIDRMNVALGELSADPRAGLAAGYLDAGQAISGLRHVAFLPKPAGFFDPANPAGGRVRLPAEEPATTPDAESAEATGEGAVHAGHAAMGHAMPAVASTATVENTPSPAPGDAREAAAVAAAEPEEPEEAPAPRFAQRGGPLSFANTDMAFSGDLMVAGNYHGFNTYRLGDDGVPALIGSVVCPGGQGDVSIVGDILIMSVESNSGRVDCGLQGVSEDVSPERFRGLRVFDISDVTRPVQVGQVQTCRGSHTHSVVDANDERILVYNSGTAGVREGDELPGCVGGIPGDTRTALFSIDVIEIPLANPALSRIVSSPRVFADDQGNIAGLWQGGDHGEGTQSTSQTNQCHDITVFPSRQLAAGACSGNGIIFDISDPYNPRRLDAVTDDGFAYWHSATFNNDGTMVLFTDEWGGGGRPRCQASDPREWGADAFYEIVDNRLVRRGTYKLPGPQSDMENCVAHNGSIIPVPGRNIFVQAWYQGGISVIDFTDPNNPFEIAYFDRGPVDADQLALGGYWSAYWYNGRIYGTEIARGIDVFALEPSEFLSAEEIAAAEAADMGTTFNPQTQLPVTWSAETIRAVEASRRGG</sequence>
<dbReference type="InterPro" id="IPR005183">
    <property type="entry name" value="DUF305_CopM-like"/>
</dbReference>
<evidence type="ECO:0000256" key="1">
    <source>
        <dbReference type="SAM" id="MobiDB-lite"/>
    </source>
</evidence>
<gene>
    <name evidence="4" type="ORF">AAW00_09995</name>
</gene>
<evidence type="ECO:0000256" key="2">
    <source>
        <dbReference type="SAM" id="SignalP"/>
    </source>
</evidence>
<feature type="signal peptide" evidence="2">
    <location>
        <begin position="1"/>
        <end position="26"/>
    </location>
</feature>
<dbReference type="PANTHER" id="PTHR36933">
    <property type="entry name" value="SLL0788 PROTEIN"/>
    <property type="match status" value="1"/>
</dbReference>
<name>A0A0G9MV10_9SPHN</name>
<accession>A0A0G9MV10</accession>
<dbReference type="EMBL" id="LBHB01000002">
    <property type="protein sequence ID" value="KLE34535.1"/>
    <property type="molecule type" value="Genomic_DNA"/>
</dbReference>
<comment type="caution">
    <text evidence="4">The sequence shown here is derived from an EMBL/GenBank/DDBJ whole genome shotgun (WGS) entry which is preliminary data.</text>
</comment>
<evidence type="ECO:0000259" key="3">
    <source>
        <dbReference type="Pfam" id="PF03713"/>
    </source>
</evidence>
<dbReference type="STRING" id="1581420.AAW00_09995"/>
<keyword evidence="5" id="KW-1185">Reference proteome</keyword>